<keyword evidence="2" id="KW-0677">Repeat</keyword>
<dbReference type="GO" id="GO:0010557">
    <property type="term" value="P:positive regulation of macromolecule biosynthetic process"/>
    <property type="evidence" value="ECO:0007669"/>
    <property type="project" value="UniProtKB-ARBA"/>
</dbReference>
<dbReference type="GO" id="GO:0005634">
    <property type="term" value="C:nucleus"/>
    <property type="evidence" value="ECO:0007669"/>
    <property type="project" value="UniProtKB-SubCell"/>
</dbReference>
<feature type="domain" description="PAS" evidence="7">
    <location>
        <begin position="67"/>
        <end position="137"/>
    </location>
</feature>
<dbReference type="AlphaFoldDB" id="A0AAD7Z697"/>
<sequence>RHPPSPTSPPGDISITAKANVEHYDIAGGKTKPQENQICNVFSYHLDITSGQVRARSVAGIAMEMFEQHQGTHILQSLDGFAFALAADGRFLYISETVSIYLGLSQVEMTGSSVFDYVHHQDHAEMAEQLGLGLAPQGQNLSSPNSAASEEGVNSNPGTNNPDACSILVSSENALN</sequence>
<dbReference type="Gene3D" id="3.30.450.20">
    <property type="entry name" value="PAS domain"/>
    <property type="match status" value="1"/>
</dbReference>
<keyword evidence="3" id="KW-0805">Transcription regulation</keyword>
<reference evidence="8" key="2">
    <citation type="submission" date="2023-05" db="EMBL/GenBank/DDBJ databases">
        <authorList>
            <person name="Fouks B."/>
        </authorList>
    </citation>
    <scope>NUCLEOTIDE SEQUENCE</scope>
    <source>
        <strain evidence="8">Stay&amp;Tobe</strain>
        <tissue evidence="8">Testes</tissue>
    </source>
</reference>
<feature type="region of interest" description="Disordered" evidence="6">
    <location>
        <begin position="138"/>
        <end position="164"/>
    </location>
</feature>
<proteinExistence type="predicted"/>
<dbReference type="PANTHER" id="PTHR23043">
    <property type="entry name" value="HYPOXIA-INDUCIBLE FACTOR 1 ALPHA"/>
    <property type="match status" value="1"/>
</dbReference>
<dbReference type="Proteomes" id="UP001233999">
    <property type="component" value="Unassembled WGS sequence"/>
</dbReference>
<protein>
    <recommendedName>
        <fullName evidence="7">PAS domain-containing protein</fullName>
    </recommendedName>
</protein>
<comment type="caution">
    <text evidence="8">The sequence shown here is derived from an EMBL/GenBank/DDBJ whole genome shotgun (WGS) entry which is preliminary data.</text>
</comment>
<evidence type="ECO:0000259" key="7">
    <source>
        <dbReference type="PROSITE" id="PS50112"/>
    </source>
</evidence>
<dbReference type="InterPro" id="IPR000014">
    <property type="entry name" value="PAS"/>
</dbReference>
<keyword evidence="5" id="KW-0539">Nucleus</keyword>
<keyword evidence="4" id="KW-0804">Transcription</keyword>
<dbReference type="GO" id="GO:0000977">
    <property type="term" value="F:RNA polymerase II transcription regulatory region sequence-specific DNA binding"/>
    <property type="evidence" value="ECO:0007669"/>
    <property type="project" value="TreeGrafter"/>
</dbReference>
<name>A0AAD7Z697_DIPPU</name>
<dbReference type="SMART" id="SM00091">
    <property type="entry name" value="PAS"/>
    <property type="match status" value="1"/>
</dbReference>
<keyword evidence="9" id="KW-1185">Reference proteome</keyword>
<feature type="non-terminal residue" evidence="8">
    <location>
        <position position="1"/>
    </location>
</feature>
<dbReference type="InterPro" id="IPR013767">
    <property type="entry name" value="PAS_fold"/>
</dbReference>
<dbReference type="GO" id="GO:0000981">
    <property type="term" value="F:DNA-binding transcription factor activity, RNA polymerase II-specific"/>
    <property type="evidence" value="ECO:0007669"/>
    <property type="project" value="TreeGrafter"/>
</dbReference>
<dbReference type="InterPro" id="IPR035965">
    <property type="entry name" value="PAS-like_dom_sf"/>
</dbReference>
<organism evidence="8 9">
    <name type="scientific">Diploptera punctata</name>
    <name type="common">Pacific beetle cockroach</name>
    <dbReference type="NCBI Taxonomy" id="6984"/>
    <lineage>
        <taxon>Eukaryota</taxon>
        <taxon>Metazoa</taxon>
        <taxon>Ecdysozoa</taxon>
        <taxon>Arthropoda</taxon>
        <taxon>Hexapoda</taxon>
        <taxon>Insecta</taxon>
        <taxon>Pterygota</taxon>
        <taxon>Neoptera</taxon>
        <taxon>Polyneoptera</taxon>
        <taxon>Dictyoptera</taxon>
        <taxon>Blattodea</taxon>
        <taxon>Blaberoidea</taxon>
        <taxon>Blaberidae</taxon>
        <taxon>Diplopterinae</taxon>
        <taxon>Diploptera</taxon>
    </lineage>
</organism>
<evidence type="ECO:0000256" key="1">
    <source>
        <dbReference type="ARBA" id="ARBA00004123"/>
    </source>
</evidence>
<evidence type="ECO:0000313" key="8">
    <source>
        <dbReference type="EMBL" id="KAJ9574546.1"/>
    </source>
</evidence>
<evidence type="ECO:0000256" key="2">
    <source>
        <dbReference type="ARBA" id="ARBA00022737"/>
    </source>
</evidence>
<comment type="subcellular location">
    <subcellularLocation>
        <location evidence="1">Nucleus</location>
    </subcellularLocation>
</comment>
<accession>A0AAD7Z697</accession>
<evidence type="ECO:0000256" key="5">
    <source>
        <dbReference type="ARBA" id="ARBA00023242"/>
    </source>
</evidence>
<dbReference type="CDD" id="cd00130">
    <property type="entry name" value="PAS"/>
    <property type="match status" value="1"/>
</dbReference>
<evidence type="ECO:0000313" key="9">
    <source>
        <dbReference type="Proteomes" id="UP001233999"/>
    </source>
</evidence>
<reference evidence="8" key="1">
    <citation type="journal article" date="2023" name="IScience">
        <title>Live-bearing cockroach genome reveals convergent evolutionary mechanisms linked to viviparity in insects and beyond.</title>
        <authorList>
            <person name="Fouks B."/>
            <person name="Harrison M.C."/>
            <person name="Mikhailova A.A."/>
            <person name="Marchal E."/>
            <person name="English S."/>
            <person name="Carruthers M."/>
            <person name="Jennings E.C."/>
            <person name="Chiamaka E.L."/>
            <person name="Frigard R.A."/>
            <person name="Pippel M."/>
            <person name="Attardo G.M."/>
            <person name="Benoit J.B."/>
            <person name="Bornberg-Bauer E."/>
            <person name="Tobe S.S."/>
        </authorList>
    </citation>
    <scope>NUCLEOTIDE SEQUENCE</scope>
    <source>
        <strain evidence="8">Stay&amp;Tobe</strain>
    </source>
</reference>
<evidence type="ECO:0000256" key="3">
    <source>
        <dbReference type="ARBA" id="ARBA00023015"/>
    </source>
</evidence>
<dbReference type="SUPFAM" id="SSF55785">
    <property type="entry name" value="PYP-like sensor domain (PAS domain)"/>
    <property type="match status" value="1"/>
</dbReference>
<gene>
    <name evidence="8" type="ORF">L9F63_008285</name>
</gene>
<evidence type="ECO:0000256" key="4">
    <source>
        <dbReference type="ARBA" id="ARBA00023163"/>
    </source>
</evidence>
<dbReference type="PROSITE" id="PS50112">
    <property type="entry name" value="PAS"/>
    <property type="match status" value="1"/>
</dbReference>
<dbReference type="PANTHER" id="PTHR23043:SF26">
    <property type="entry name" value="PROTEIN TRACHEALESS"/>
    <property type="match status" value="1"/>
</dbReference>
<dbReference type="Pfam" id="PF00989">
    <property type="entry name" value="PAS"/>
    <property type="match status" value="1"/>
</dbReference>
<feature type="non-terminal residue" evidence="8">
    <location>
        <position position="176"/>
    </location>
</feature>
<evidence type="ECO:0000256" key="6">
    <source>
        <dbReference type="SAM" id="MobiDB-lite"/>
    </source>
</evidence>
<dbReference type="EMBL" id="JASPKZ010010279">
    <property type="protein sequence ID" value="KAJ9574546.1"/>
    <property type="molecule type" value="Genomic_DNA"/>
</dbReference>